<evidence type="ECO:0000313" key="1">
    <source>
        <dbReference type="EMBL" id="KUG18680.1"/>
    </source>
</evidence>
<dbReference type="InterPro" id="IPR019300">
    <property type="entry name" value="CooT"/>
</dbReference>
<accession>A0A0W8FCT2</accession>
<organism evidence="1">
    <name type="scientific">hydrocarbon metagenome</name>
    <dbReference type="NCBI Taxonomy" id="938273"/>
    <lineage>
        <taxon>unclassified sequences</taxon>
        <taxon>metagenomes</taxon>
        <taxon>ecological metagenomes</taxon>
    </lineage>
</organism>
<comment type="caution">
    <text evidence="1">The sequence shown here is derived from an EMBL/GenBank/DDBJ whole genome shotgun (WGS) entry which is preliminary data.</text>
</comment>
<dbReference type="Pfam" id="PF10133">
    <property type="entry name" value="CooT"/>
    <property type="match status" value="1"/>
</dbReference>
<sequence length="61" mass="6687">MCELTVYTLKGGVREKVMESVVRLMVHDGKVILEGIFGDSMEVEGRISEVNIMSQSATIIG</sequence>
<proteinExistence type="predicted"/>
<name>A0A0W8FCT2_9ZZZZ</name>
<reference evidence="1" key="1">
    <citation type="journal article" date="2015" name="Proc. Natl. Acad. Sci. U.S.A.">
        <title>Networks of energetic and metabolic interactions define dynamics in microbial communities.</title>
        <authorList>
            <person name="Embree M."/>
            <person name="Liu J.K."/>
            <person name="Al-Bassam M.M."/>
            <person name="Zengler K."/>
        </authorList>
    </citation>
    <scope>NUCLEOTIDE SEQUENCE</scope>
</reference>
<dbReference type="AlphaFoldDB" id="A0A0W8FCT2"/>
<dbReference type="EMBL" id="LNQE01001369">
    <property type="protein sequence ID" value="KUG18680.1"/>
    <property type="molecule type" value="Genomic_DNA"/>
</dbReference>
<gene>
    <name evidence="1" type="ORF">ASZ90_011607</name>
</gene>
<protein>
    <submittedName>
        <fullName evidence="1">Uncharacterized protein</fullName>
    </submittedName>
</protein>